<keyword evidence="5" id="KW-1185">Reference proteome</keyword>
<reference evidence="4" key="3">
    <citation type="submission" date="2015-06" db="UniProtKB">
        <authorList>
            <consortium name="EnsemblMetazoa"/>
        </authorList>
    </citation>
    <scope>IDENTIFICATION</scope>
</reference>
<dbReference type="SMART" id="SM00186">
    <property type="entry name" value="FBG"/>
    <property type="match status" value="1"/>
</dbReference>
<dbReference type="Pfam" id="PF00147">
    <property type="entry name" value="Fibrinogen_C"/>
    <property type="match status" value="1"/>
</dbReference>
<dbReference type="Proteomes" id="UP000014760">
    <property type="component" value="Unassembled WGS sequence"/>
</dbReference>
<evidence type="ECO:0000313" key="3">
    <source>
        <dbReference type="EMBL" id="ELT98010.1"/>
    </source>
</evidence>
<dbReference type="EMBL" id="KB308311">
    <property type="protein sequence ID" value="ELT98010.1"/>
    <property type="molecule type" value="Genomic_DNA"/>
</dbReference>
<name>R7U4B2_CAPTE</name>
<keyword evidence="1" id="KW-1015">Disulfide bond</keyword>
<dbReference type="EnsemblMetazoa" id="CapteT204556">
    <property type="protein sequence ID" value="CapteP204556"/>
    <property type="gene ID" value="CapteG204556"/>
</dbReference>
<dbReference type="FunCoup" id="R7U4B2">
    <property type="interactions" value="28"/>
</dbReference>
<dbReference type="EMBL" id="AMQN01010643">
    <property type="status" value="NOT_ANNOTATED_CDS"/>
    <property type="molecule type" value="Genomic_DNA"/>
</dbReference>
<gene>
    <name evidence="3" type="ORF">CAPTEDRAFT_204556</name>
</gene>
<dbReference type="InterPro" id="IPR036056">
    <property type="entry name" value="Fibrinogen-like_C"/>
</dbReference>
<dbReference type="InterPro" id="IPR002181">
    <property type="entry name" value="Fibrinogen_a/b/g_C_dom"/>
</dbReference>
<dbReference type="PROSITE" id="PS51406">
    <property type="entry name" value="FIBRINOGEN_C_2"/>
    <property type="match status" value="1"/>
</dbReference>
<dbReference type="InterPro" id="IPR014716">
    <property type="entry name" value="Fibrinogen_a/b/g_C_1"/>
</dbReference>
<dbReference type="SUPFAM" id="SSF56496">
    <property type="entry name" value="Fibrinogen C-terminal domain-like"/>
    <property type="match status" value="1"/>
</dbReference>
<feature type="domain" description="Fibrinogen C-terminal" evidence="2">
    <location>
        <begin position="1"/>
        <end position="178"/>
    </location>
</feature>
<dbReference type="CDD" id="cd00087">
    <property type="entry name" value="FReD"/>
    <property type="match status" value="1"/>
</dbReference>
<accession>R7U4B2</accession>
<evidence type="ECO:0000313" key="4">
    <source>
        <dbReference type="EnsemblMetazoa" id="CapteP204556"/>
    </source>
</evidence>
<evidence type="ECO:0000313" key="5">
    <source>
        <dbReference type="Proteomes" id="UP000014760"/>
    </source>
</evidence>
<dbReference type="OMA" id="DNDAHEG"/>
<sequence>MESDGGGWMVFQRRYNGSEEFYRDWQDYADGFGSIASEFWLGNDLLHNITASHPHKMRVDLEDFEGNSTYAEYTDFSIADAGDFYRLHIAGYSGTAGDSMLGHNGHPFTTKDADHDTSAVNCAVNYRGAWWYTACHKSNLNGAYLGGIHSSYADGIEWFTFRGHYYSLKYTEMKIQPM</sequence>
<evidence type="ECO:0000256" key="1">
    <source>
        <dbReference type="ARBA" id="ARBA00023157"/>
    </source>
</evidence>
<dbReference type="InterPro" id="IPR050373">
    <property type="entry name" value="Fibrinogen_C-term_domain"/>
</dbReference>
<dbReference type="STRING" id="283909.R7U4B2"/>
<evidence type="ECO:0000259" key="2">
    <source>
        <dbReference type="PROSITE" id="PS51406"/>
    </source>
</evidence>
<proteinExistence type="predicted"/>
<dbReference type="PROSITE" id="PS00514">
    <property type="entry name" value="FIBRINOGEN_C_1"/>
    <property type="match status" value="1"/>
</dbReference>
<dbReference type="PANTHER" id="PTHR19143:SF458">
    <property type="entry name" value="FIBRINOGEN C-TERMINAL DOMAIN-CONTAINING PROTEIN-RELATED"/>
    <property type="match status" value="1"/>
</dbReference>
<organism evidence="3">
    <name type="scientific">Capitella teleta</name>
    <name type="common">Polychaete worm</name>
    <dbReference type="NCBI Taxonomy" id="283909"/>
    <lineage>
        <taxon>Eukaryota</taxon>
        <taxon>Metazoa</taxon>
        <taxon>Spiralia</taxon>
        <taxon>Lophotrochozoa</taxon>
        <taxon>Annelida</taxon>
        <taxon>Polychaeta</taxon>
        <taxon>Sedentaria</taxon>
        <taxon>Scolecida</taxon>
        <taxon>Capitellidae</taxon>
        <taxon>Capitella</taxon>
    </lineage>
</organism>
<protein>
    <recommendedName>
        <fullName evidence="2">Fibrinogen C-terminal domain-containing protein</fullName>
    </recommendedName>
</protein>
<reference evidence="3 5" key="2">
    <citation type="journal article" date="2013" name="Nature">
        <title>Insights into bilaterian evolution from three spiralian genomes.</title>
        <authorList>
            <person name="Simakov O."/>
            <person name="Marletaz F."/>
            <person name="Cho S.J."/>
            <person name="Edsinger-Gonzales E."/>
            <person name="Havlak P."/>
            <person name="Hellsten U."/>
            <person name="Kuo D.H."/>
            <person name="Larsson T."/>
            <person name="Lv J."/>
            <person name="Arendt D."/>
            <person name="Savage R."/>
            <person name="Osoegawa K."/>
            <person name="de Jong P."/>
            <person name="Grimwood J."/>
            <person name="Chapman J.A."/>
            <person name="Shapiro H."/>
            <person name="Aerts A."/>
            <person name="Otillar R.P."/>
            <person name="Terry A.Y."/>
            <person name="Boore J.L."/>
            <person name="Grigoriev I.V."/>
            <person name="Lindberg D.R."/>
            <person name="Seaver E.C."/>
            <person name="Weisblat D.A."/>
            <person name="Putnam N.H."/>
            <person name="Rokhsar D.S."/>
        </authorList>
    </citation>
    <scope>NUCLEOTIDE SEQUENCE</scope>
    <source>
        <strain evidence="3 5">I ESC-2004</strain>
    </source>
</reference>
<reference evidence="5" key="1">
    <citation type="submission" date="2012-12" db="EMBL/GenBank/DDBJ databases">
        <authorList>
            <person name="Hellsten U."/>
            <person name="Grimwood J."/>
            <person name="Chapman J.A."/>
            <person name="Shapiro H."/>
            <person name="Aerts A."/>
            <person name="Otillar R.P."/>
            <person name="Terry A.Y."/>
            <person name="Boore J.L."/>
            <person name="Simakov O."/>
            <person name="Marletaz F."/>
            <person name="Cho S.-J."/>
            <person name="Edsinger-Gonzales E."/>
            <person name="Havlak P."/>
            <person name="Kuo D.-H."/>
            <person name="Larsson T."/>
            <person name="Lv J."/>
            <person name="Arendt D."/>
            <person name="Savage R."/>
            <person name="Osoegawa K."/>
            <person name="de Jong P."/>
            <person name="Lindberg D.R."/>
            <person name="Seaver E.C."/>
            <person name="Weisblat D.A."/>
            <person name="Putnam N.H."/>
            <person name="Grigoriev I.V."/>
            <person name="Rokhsar D.S."/>
        </authorList>
    </citation>
    <scope>NUCLEOTIDE SEQUENCE</scope>
    <source>
        <strain evidence="5">I ESC-2004</strain>
    </source>
</reference>
<dbReference type="OrthoDB" id="6273946at2759"/>
<dbReference type="FunFam" id="3.90.215.10:FF:000001">
    <property type="entry name" value="Tenascin isoform 1"/>
    <property type="match status" value="1"/>
</dbReference>
<dbReference type="HOGENOM" id="CLU_038628_6_2_1"/>
<dbReference type="Gene3D" id="3.90.215.10">
    <property type="entry name" value="Gamma Fibrinogen, chain A, domain 1"/>
    <property type="match status" value="1"/>
</dbReference>
<dbReference type="InterPro" id="IPR020837">
    <property type="entry name" value="Fibrinogen_CS"/>
</dbReference>
<dbReference type="PANTHER" id="PTHR19143">
    <property type="entry name" value="FIBRINOGEN/TENASCIN/ANGIOPOEITIN"/>
    <property type="match status" value="1"/>
</dbReference>
<dbReference type="AlphaFoldDB" id="R7U4B2"/>
<dbReference type="GO" id="GO:0005615">
    <property type="term" value="C:extracellular space"/>
    <property type="evidence" value="ECO:0007669"/>
    <property type="project" value="TreeGrafter"/>
</dbReference>